<dbReference type="Pfam" id="PF04851">
    <property type="entry name" value="ResIII"/>
    <property type="match status" value="1"/>
</dbReference>
<dbReference type="GO" id="GO:0005829">
    <property type="term" value="C:cytosol"/>
    <property type="evidence" value="ECO:0007669"/>
    <property type="project" value="TreeGrafter"/>
</dbReference>
<comment type="caution">
    <text evidence="2">The sequence shown here is derived from an EMBL/GenBank/DDBJ whole genome shotgun (WGS) entry which is preliminary data.</text>
</comment>
<feature type="domain" description="Helicase ATP-binding" evidence="1">
    <location>
        <begin position="142"/>
        <end position="313"/>
    </location>
</feature>
<evidence type="ECO:0000313" key="3">
    <source>
        <dbReference type="Proteomes" id="UP000094578"/>
    </source>
</evidence>
<dbReference type="Pfam" id="PF00271">
    <property type="entry name" value="Helicase_C"/>
    <property type="match status" value="1"/>
</dbReference>
<dbReference type="SUPFAM" id="SSF52540">
    <property type="entry name" value="P-loop containing nucleoside triphosphate hydrolases"/>
    <property type="match status" value="1"/>
</dbReference>
<dbReference type="InterPro" id="IPR014001">
    <property type="entry name" value="Helicase_ATP-bd"/>
</dbReference>
<accession>A0A1E3L654</accession>
<proteinExistence type="predicted"/>
<dbReference type="GO" id="GO:0003677">
    <property type="term" value="F:DNA binding"/>
    <property type="evidence" value="ECO:0007669"/>
    <property type="project" value="InterPro"/>
</dbReference>
<dbReference type="InterPro" id="IPR027417">
    <property type="entry name" value="P-loop_NTPase"/>
</dbReference>
<dbReference type="STRING" id="1886670.PTI45_01572"/>
<organism evidence="2 3">
    <name type="scientific">Paenibacillus nuruki</name>
    <dbReference type="NCBI Taxonomy" id="1886670"/>
    <lineage>
        <taxon>Bacteria</taxon>
        <taxon>Bacillati</taxon>
        <taxon>Bacillota</taxon>
        <taxon>Bacilli</taxon>
        <taxon>Bacillales</taxon>
        <taxon>Paenibacillaceae</taxon>
        <taxon>Paenibacillus</taxon>
    </lineage>
</organism>
<dbReference type="AlphaFoldDB" id="A0A1E3L654"/>
<dbReference type="SMART" id="SM00490">
    <property type="entry name" value="HELICc"/>
    <property type="match status" value="1"/>
</dbReference>
<dbReference type="Gene3D" id="3.40.50.300">
    <property type="entry name" value="P-loop containing nucleotide triphosphate hydrolases"/>
    <property type="match status" value="2"/>
</dbReference>
<evidence type="ECO:0000259" key="1">
    <source>
        <dbReference type="PROSITE" id="PS51192"/>
    </source>
</evidence>
<keyword evidence="3" id="KW-1185">Reference proteome</keyword>
<dbReference type="SMART" id="SM00487">
    <property type="entry name" value="DEXDc"/>
    <property type="match status" value="1"/>
</dbReference>
<dbReference type="PROSITE" id="PS51192">
    <property type="entry name" value="HELICASE_ATP_BIND_1"/>
    <property type="match status" value="1"/>
</dbReference>
<dbReference type="GO" id="GO:0016787">
    <property type="term" value="F:hydrolase activity"/>
    <property type="evidence" value="ECO:0007669"/>
    <property type="project" value="InterPro"/>
</dbReference>
<gene>
    <name evidence="2" type="ORF">PTI45_01572</name>
</gene>
<dbReference type="InterPro" id="IPR006935">
    <property type="entry name" value="Helicase/UvrB_N"/>
</dbReference>
<name>A0A1E3L654_9BACL</name>
<dbReference type="CDD" id="cd17926">
    <property type="entry name" value="DEXHc_RE"/>
    <property type="match status" value="1"/>
</dbReference>
<dbReference type="Proteomes" id="UP000094578">
    <property type="component" value="Unassembled WGS sequence"/>
</dbReference>
<dbReference type="EMBL" id="MDER01000032">
    <property type="protein sequence ID" value="ODP29061.1"/>
    <property type="molecule type" value="Genomic_DNA"/>
</dbReference>
<reference evidence="2 3" key="1">
    <citation type="submission" date="2016-08" db="EMBL/GenBank/DDBJ databases">
        <title>Genome sequencing of Paenibacillus sp. TI45-13ar, isolated from Korean traditional nuruk.</title>
        <authorList>
            <person name="Kim S.-J."/>
        </authorList>
    </citation>
    <scope>NUCLEOTIDE SEQUENCE [LARGE SCALE GENOMIC DNA]</scope>
    <source>
        <strain evidence="2 3">TI45-13ar</strain>
    </source>
</reference>
<evidence type="ECO:0000313" key="2">
    <source>
        <dbReference type="EMBL" id="ODP29061.1"/>
    </source>
</evidence>
<dbReference type="InterPro" id="IPR050742">
    <property type="entry name" value="Helicase_Restrict-Modif_Enz"/>
</dbReference>
<dbReference type="InterPro" id="IPR001650">
    <property type="entry name" value="Helicase_C-like"/>
</dbReference>
<protein>
    <recommendedName>
        <fullName evidence="1">Helicase ATP-binding domain-containing protein</fullName>
    </recommendedName>
</protein>
<dbReference type="GO" id="GO:0005524">
    <property type="term" value="F:ATP binding"/>
    <property type="evidence" value="ECO:0007669"/>
    <property type="project" value="InterPro"/>
</dbReference>
<dbReference type="PATRIC" id="fig|1886670.3.peg.1599"/>
<dbReference type="PANTHER" id="PTHR47396:SF1">
    <property type="entry name" value="ATP-DEPENDENT HELICASE IRC3-RELATED"/>
    <property type="match status" value="1"/>
</dbReference>
<dbReference type="PANTHER" id="PTHR47396">
    <property type="entry name" value="TYPE I RESTRICTION ENZYME ECOKI R PROTEIN"/>
    <property type="match status" value="1"/>
</dbReference>
<sequence>MNRFILPSLERTVFKETKNKNLIKQVIVPARKVDLVFVSLEDETAIFKDLEEIYCITNKSSNIPVIYDYIILSNEIPNNANITSNSFKLKKWLKHPKIEENYGTNEVIDSWTDQFISKLEEPDKNISGLRKPQLGALHTILGHFHLPLDIATVVLPTGTGKTETMLSAMVAYKCKKILVTVPSDSLRTQISEKFLTLGLLKEFEILGKSSLFPIVGIVKEHFKSTNELNSFFSMCNVVVSTMTLMADSPEEQQLEMSKQVSHVFIDEAHHIKASTWEKFRLNFENEKIMMFTATPFRQDGKRLDGKIIFNFPLLNAQKDGYFKEIEFIAVSDYDSSRSDFTIAEKAVQRLEDDHVKGFPHILMARCATKERANFVFEIYKKFGKYNPVIIHSTISNKAEVYQAIIDKHHKIIVCVDMLGEGFDLPQLKIAAFHDIRKSLPITLQFIGRFTRTKHDQQLGKASCIANIADLKVTEELEELYARDADWNKILSDISHLKIDNEIKYKELIEGFTKINSLKIPFQNITPKLSAVVYKTHGQAWYPDNFYKGIKSYNDIDYKFFDVNRKENIAIFVFAKGTYPDWINHKKIYNLNWDIIVMFWDDKNELLFINSSDNGSVYKGLAKALIGEDTQLIEHMNVFKVLHGIDRISLQNVGLKLFLGRDISFRMSVGSDVAEALTLAEKQNGQKSFVVGSGYEHGNKINIGCSYKGRIWTKKEADLLEFKEWCTNIGKKLVNDKIDPNIILRETLIPQKITERPAVYPVWIELDSDMLQYSEIKYSFIIDGTEYNLSMCEINLIEPTLDGDLLFCIDTEDGYVTFRLSLFKDTNSHDIEYPNYKIHKISKEVVEVRYGSKQKSAVDFFEEYIPTIWFADGSALIGNDYIQLRKRVSLYPAEQIIIFDWAGIDLSKESQKVYPKITDSIQYRMIEELKKIDYDIIYDDDYKGEIADIVTIKVQKEFIEVELYHLKFSNNGLVNNQIKNFYEVCGQAQKSVVWKRKGATEILTHLLRREPKKENGLTSSRFEKGTIADLEKILDIAKKKIPIQFKIYIVQPSLSKANPSEEILQLLGVTSDFIKATSDIKLEVISSA</sequence>
<dbReference type="RefSeq" id="WP_069327005.1">
    <property type="nucleotide sequence ID" value="NZ_MDER01000032.1"/>
</dbReference>